<feature type="transmembrane region" description="Helical" evidence="9">
    <location>
        <begin position="118"/>
        <end position="141"/>
    </location>
</feature>
<dbReference type="InterPro" id="IPR035906">
    <property type="entry name" value="MetI-like_sf"/>
</dbReference>
<dbReference type="InterPro" id="IPR025966">
    <property type="entry name" value="OppC_N"/>
</dbReference>
<accession>Q11H75</accession>
<dbReference type="PANTHER" id="PTHR43386:SF1">
    <property type="entry name" value="D,D-DIPEPTIDE TRANSPORT SYSTEM PERMEASE PROTEIN DDPC-RELATED"/>
    <property type="match status" value="1"/>
</dbReference>
<dbReference type="eggNOG" id="COG1173">
    <property type="taxonomic scope" value="Bacteria"/>
</dbReference>
<dbReference type="PROSITE" id="PS50928">
    <property type="entry name" value="ABC_TM1"/>
    <property type="match status" value="1"/>
</dbReference>
<feature type="transmembrane region" description="Helical" evidence="9">
    <location>
        <begin position="212"/>
        <end position="230"/>
    </location>
</feature>
<feature type="domain" description="ABC transmembrane type-1" evidence="10">
    <location>
        <begin position="83"/>
        <end position="272"/>
    </location>
</feature>
<feature type="transmembrane region" description="Helical" evidence="9">
    <location>
        <begin position="87"/>
        <end position="111"/>
    </location>
</feature>
<evidence type="ECO:0000256" key="7">
    <source>
        <dbReference type="ARBA" id="ARBA00022989"/>
    </source>
</evidence>
<dbReference type="SUPFAM" id="SSF161098">
    <property type="entry name" value="MetI-like"/>
    <property type="match status" value="1"/>
</dbReference>
<keyword evidence="4 9" id="KW-0812">Transmembrane</keyword>
<feature type="transmembrane region" description="Helical" evidence="9">
    <location>
        <begin position="250"/>
        <end position="271"/>
    </location>
</feature>
<protein>
    <submittedName>
        <fullName evidence="11">Binding-protein-dependent transport systems inner membrane component</fullName>
    </submittedName>
</protein>
<dbReference type="Pfam" id="PF00528">
    <property type="entry name" value="BPD_transp_1"/>
    <property type="match status" value="1"/>
</dbReference>
<comment type="subcellular location">
    <subcellularLocation>
        <location evidence="1 9">Cell membrane</location>
        <topology evidence="1 9">Multi-pass membrane protein</topology>
    </subcellularLocation>
</comment>
<dbReference type="InterPro" id="IPR000515">
    <property type="entry name" value="MetI-like"/>
</dbReference>
<dbReference type="Gene3D" id="1.10.3720.10">
    <property type="entry name" value="MetI-like"/>
    <property type="match status" value="1"/>
</dbReference>
<sequence length="283" mass="30347" precursor="true">MSKADPRWRGWRRFARNRLSVFGAALIALVLFCALFAPYVAPYPEHAGVVVNFADANKPPSAKYWLGTDSVGRDVLSRIIFGFRNSLMLGAVVVSLAISLGTIVGLVAAYLGGKVESVLMRVTDIFLAIPSLVLAMAILGISQPSQMLAMIAMAVAWWPWHARLVYGIVRSLRHEGFVTAAEVVGASPLKVMFGELLPNCAPNLLTKASLDMGFVILLGASLSFLGMGAPPPTPDLGTMVSEGSQYLPDLWWLSITAGLAIFVIVLGFNLVADGLRDLFDIVG</sequence>
<evidence type="ECO:0000256" key="3">
    <source>
        <dbReference type="ARBA" id="ARBA00022475"/>
    </source>
</evidence>
<evidence type="ECO:0000259" key="10">
    <source>
        <dbReference type="PROSITE" id="PS50928"/>
    </source>
</evidence>
<evidence type="ECO:0000256" key="5">
    <source>
        <dbReference type="ARBA" id="ARBA00022856"/>
    </source>
</evidence>
<feature type="transmembrane region" description="Helical" evidence="9">
    <location>
        <begin position="147"/>
        <end position="166"/>
    </location>
</feature>
<dbReference type="EMBL" id="CP000390">
    <property type="protein sequence ID" value="ABG63250.1"/>
    <property type="molecule type" value="Genomic_DNA"/>
</dbReference>
<keyword evidence="6" id="KW-0653">Protein transport</keyword>
<dbReference type="AlphaFoldDB" id="Q11H75"/>
<feature type="transmembrane region" description="Helical" evidence="9">
    <location>
        <begin position="21"/>
        <end position="41"/>
    </location>
</feature>
<dbReference type="InterPro" id="IPR050366">
    <property type="entry name" value="BP-dependent_transpt_permease"/>
</dbReference>
<dbReference type="GO" id="GO:0015031">
    <property type="term" value="P:protein transport"/>
    <property type="evidence" value="ECO:0007669"/>
    <property type="project" value="UniProtKB-KW"/>
</dbReference>
<name>Q11H75_CHESB</name>
<dbReference type="CDD" id="cd06261">
    <property type="entry name" value="TM_PBP2"/>
    <property type="match status" value="1"/>
</dbReference>
<evidence type="ECO:0000256" key="1">
    <source>
        <dbReference type="ARBA" id="ARBA00004651"/>
    </source>
</evidence>
<evidence type="ECO:0000313" key="11">
    <source>
        <dbReference type="EMBL" id="ABG63250.1"/>
    </source>
</evidence>
<dbReference type="KEGG" id="mes:Meso_1857"/>
<keyword evidence="8 9" id="KW-0472">Membrane</keyword>
<dbReference type="GO" id="GO:0005886">
    <property type="term" value="C:plasma membrane"/>
    <property type="evidence" value="ECO:0007669"/>
    <property type="project" value="UniProtKB-SubCell"/>
</dbReference>
<comment type="similarity">
    <text evidence="9">Belongs to the binding-protein-dependent transport system permease family.</text>
</comment>
<keyword evidence="5" id="KW-0571">Peptide transport</keyword>
<evidence type="ECO:0000256" key="2">
    <source>
        <dbReference type="ARBA" id="ARBA00022448"/>
    </source>
</evidence>
<dbReference type="PANTHER" id="PTHR43386">
    <property type="entry name" value="OLIGOPEPTIDE TRANSPORT SYSTEM PERMEASE PROTEIN APPC"/>
    <property type="match status" value="1"/>
</dbReference>
<keyword evidence="2 9" id="KW-0813">Transport</keyword>
<gene>
    <name evidence="11" type="ordered locus">Meso_1857</name>
</gene>
<keyword evidence="7 9" id="KW-1133">Transmembrane helix</keyword>
<dbReference type="GO" id="GO:0015833">
    <property type="term" value="P:peptide transport"/>
    <property type="evidence" value="ECO:0007669"/>
    <property type="project" value="UniProtKB-KW"/>
</dbReference>
<keyword evidence="3" id="KW-1003">Cell membrane</keyword>
<reference evidence="11" key="1">
    <citation type="submission" date="2006-06" db="EMBL/GenBank/DDBJ databases">
        <title>Complete sequence of chromosome of Chelativorans sp. BNC1.</title>
        <authorList>
            <consortium name="US DOE Joint Genome Institute"/>
            <person name="Copeland A."/>
            <person name="Lucas S."/>
            <person name="Lapidus A."/>
            <person name="Barry K."/>
            <person name="Detter J.C."/>
            <person name="Glavina del Rio T."/>
            <person name="Hammon N."/>
            <person name="Israni S."/>
            <person name="Dalin E."/>
            <person name="Tice H."/>
            <person name="Pitluck S."/>
            <person name="Chertkov O."/>
            <person name="Brettin T."/>
            <person name="Bruce D."/>
            <person name="Han C."/>
            <person name="Tapia R."/>
            <person name="Gilna P."/>
            <person name="Schmutz J."/>
            <person name="Larimer F."/>
            <person name="Land M."/>
            <person name="Hauser L."/>
            <person name="Kyrpides N."/>
            <person name="Mikhailova N."/>
            <person name="Richardson P."/>
        </authorList>
    </citation>
    <scope>NUCLEOTIDE SEQUENCE</scope>
    <source>
        <strain evidence="11">BNC1</strain>
    </source>
</reference>
<proteinExistence type="inferred from homology"/>
<evidence type="ECO:0000256" key="8">
    <source>
        <dbReference type="ARBA" id="ARBA00023136"/>
    </source>
</evidence>
<evidence type="ECO:0000256" key="6">
    <source>
        <dbReference type="ARBA" id="ARBA00022927"/>
    </source>
</evidence>
<dbReference type="STRING" id="266779.Meso_1857"/>
<evidence type="ECO:0000256" key="9">
    <source>
        <dbReference type="RuleBase" id="RU363032"/>
    </source>
</evidence>
<dbReference type="HOGENOM" id="CLU_028518_1_1_5"/>
<organism evidence="11">
    <name type="scientific">Chelativorans sp. (strain BNC1)</name>
    <dbReference type="NCBI Taxonomy" id="266779"/>
    <lineage>
        <taxon>Bacteria</taxon>
        <taxon>Pseudomonadati</taxon>
        <taxon>Pseudomonadota</taxon>
        <taxon>Alphaproteobacteria</taxon>
        <taxon>Hyphomicrobiales</taxon>
        <taxon>Phyllobacteriaceae</taxon>
        <taxon>Chelativorans</taxon>
    </lineage>
</organism>
<dbReference type="OrthoDB" id="9766870at2"/>
<evidence type="ECO:0000256" key="4">
    <source>
        <dbReference type="ARBA" id="ARBA00022692"/>
    </source>
</evidence>
<dbReference type="GO" id="GO:0055085">
    <property type="term" value="P:transmembrane transport"/>
    <property type="evidence" value="ECO:0007669"/>
    <property type="project" value="InterPro"/>
</dbReference>
<dbReference type="Pfam" id="PF12911">
    <property type="entry name" value="OppC_N"/>
    <property type="match status" value="1"/>
</dbReference>